<keyword evidence="1" id="KW-0472">Membrane</keyword>
<evidence type="ECO:0000313" key="2">
    <source>
        <dbReference type="EMBL" id="KAL2063331.1"/>
    </source>
</evidence>
<evidence type="ECO:0000313" key="3">
    <source>
        <dbReference type="Proteomes" id="UP001595075"/>
    </source>
</evidence>
<sequence>MTSTLPLTLLGSIKSAFGTSLILAPNWTANMVYYRTLTPGPSDLAIRMIGTRELLFGALLLSAESLETRRAVVMASAAVDILDLVATLWGWEMGQVEGVTAGVFTFAAGASVLLAGLAWTEAGLGRALGTRKM</sequence>
<name>A0ABR4C1R6_9HELO</name>
<feature type="transmembrane region" description="Helical" evidence="1">
    <location>
        <begin position="103"/>
        <end position="124"/>
    </location>
</feature>
<keyword evidence="1" id="KW-0812">Transmembrane</keyword>
<gene>
    <name evidence="2" type="ORF">VTL71DRAFT_5136</name>
</gene>
<organism evidence="2 3">
    <name type="scientific">Oculimacula yallundae</name>
    <dbReference type="NCBI Taxonomy" id="86028"/>
    <lineage>
        <taxon>Eukaryota</taxon>
        <taxon>Fungi</taxon>
        <taxon>Dikarya</taxon>
        <taxon>Ascomycota</taxon>
        <taxon>Pezizomycotina</taxon>
        <taxon>Leotiomycetes</taxon>
        <taxon>Helotiales</taxon>
        <taxon>Ploettnerulaceae</taxon>
        <taxon>Oculimacula</taxon>
    </lineage>
</organism>
<dbReference type="EMBL" id="JAZHXI010000015">
    <property type="protein sequence ID" value="KAL2063331.1"/>
    <property type="molecule type" value="Genomic_DNA"/>
</dbReference>
<keyword evidence="3" id="KW-1185">Reference proteome</keyword>
<comment type="caution">
    <text evidence="2">The sequence shown here is derived from an EMBL/GenBank/DDBJ whole genome shotgun (WGS) entry which is preliminary data.</text>
</comment>
<proteinExistence type="predicted"/>
<feature type="transmembrane region" description="Helical" evidence="1">
    <location>
        <begin position="73"/>
        <end position="91"/>
    </location>
</feature>
<evidence type="ECO:0000256" key="1">
    <source>
        <dbReference type="SAM" id="Phobius"/>
    </source>
</evidence>
<reference evidence="2 3" key="1">
    <citation type="journal article" date="2024" name="Commun. Biol.">
        <title>Comparative genomic analysis of thermophilic fungi reveals convergent evolutionary adaptations and gene losses.</title>
        <authorList>
            <person name="Steindorff A.S."/>
            <person name="Aguilar-Pontes M.V."/>
            <person name="Robinson A.J."/>
            <person name="Andreopoulos B."/>
            <person name="LaButti K."/>
            <person name="Kuo A."/>
            <person name="Mondo S."/>
            <person name="Riley R."/>
            <person name="Otillar R."/>
            <person name="Haridas S."/>
            <person name="Lipzen A."/>
            <person name="Grimwood J."/>
            <person name="Schmutz J."/>
            <person name="Clum A."/>
            <person name="Reid I.D."/>
            <person name="Moisan M.C."/>
            <person name="Butler G."/>
            <person name="Nguyen T.T.M."/>
            <person name="Dewar K."/>
            <person name="Conant G."/>
            <person name="Drula E."/>
            <person name="Henrissat B."/>
            <person name="Hansel C."/>
            <person name="Singer S."/>
            <person name="Hutchinson M.I."/>
            <person name="de Vries R.P."/>
            <person name="Natvig D.O."/>
            <person name="Powell A.J."/>
            <person name="Tsang A."/>
            <person name="Grigoriev I.V."/>
        </authorList>
    </citation>
    <scope>NUCLEOTIDE SEQUENCE [LARGE SCALE GENOMIC DNA]</scope>
    <source>
        <strain evidence="2 3">CBS 494.80</strain>
    </source>
</reference>
<accession>A0ABR4C1R6</accession>
<dbReference type="Proteomes" id="UP001595075">
    <property type="component" value="Unassembled WGS sequence"/>
</dbReference>
<protein>
    <submittedName>
        <fullName evidence="2">Uncharacterized protein</fullName>
    </submittedName>
</protein>
<keyword evidence="1" id="KW-1133">Transmembrane helix</keyword>
<feature type="transmembrane region" description="Helical" evidence="1">
    <location>
        <begin position="44"/>
        <end position="61"/>
    </location>
</feature>